<feature type="region of interest" description="Disordered" evidence="1">
    <location>
        <begin position="1"/>
        <end position="75"/>
    </location>
</feature>
<organism evidence="2 3">
    <name type="scientific">Neolentinus lepideus HHB14362 ss-1</name>
    <dbReference type="NCBI Taxonomy" id="1314782"/>
    <lineage>
        <taxon>Eukaryota</taxon>
        <taxon>Fungi</taxon>
        <taxon>Dikarya</taxon>
        <taxon>Basidiomycota</taxon>
        <taxon>Agaricomycotina</taxon>
        <taxon>Agaricomycetes</taxon>
        <taxon>Gloeophyllales</taxon>
        <taxon>Gloeophyllaceae</taxon>
        <taxon>Neolentinus</taxon>
    </lineage>
</organism>
<dbReference type="EMBL" id="KV425640">
    <property type="protein sequence ID" value="KZT19474.1"/>
    <property type="molecule type" value="Genomic_DNA"/>
</dbReference>
<gene>
    <name evidence="2" type="ORF">NEOLEDRAFT_1077683</name>
</gene>
<feature type="compositionally biased region" description="Gly residues" evidence="1">
    <location>
        <begin position="148"/>
        <end position="158"/>
    </location>
</feature>
<feature type="compositionally biased region" description="Polar residues" evidence="1">
    <location>
        <begin position="26"/>
        <end position="36"/>
    </location>
</feature>
<evidence type="ECO:0000313" key="3">
    <source>
        <dbReference type="Proteomes" id="UP000076761"/>
    </source>
</evidence>
<dbReference type="STRING" id="1314782.A0A165NCT5"/>
<feature type="compositionally biased region" description="Low complexity" evidence="1">
    <location>
        <begin position="44"/>
        <end position="54"/>
    </location>
</feature>
<dbReference type="Pfam" id="PF10384">
    <property type="entry name" value="Scm3"/>
    <property type="match status" value="1"/>
</dbReference>
<reference evidence="2 3" key="1">
    <citation type="journal article" date="2016" name="Mol. Biol. Evol.">
        <title>Comparative Genomics of Early-Diverging Mushroom-Forming Fungi Provides Insights into the Origins of Lignocellulose Decay Capabilities.</title>
        <authorList>
            <person name="Nagy L.G."/>
            <person name="Riley R."/>
            <person name="Tritt A."/>
            <person name="Adam C."/>
            <person name="Daum C."/>
            <person name="Floudas D."/>
            <person name="Sun H."/>
            <person name="Yadav J.S."/>
            <person name="Pangilinan J."/>
            <person name="Larsson K.H."/>
            <person name="Matsuura K."/>
            <person name="Barry K."/>
            <person name="Labutti K."/>
            <person name="Kuo R."/>
            <person name="Ohm R.A."/>
            <person name="Bhattacharya S.S."/>
            <person name="Shirouzu T."/>
            <person name="Yoshinaga Y."/>
            <person name="Martin F.M."/>
            <person name="Grigoriev I.V."/>
            <person name="Hibbett D.S."/>
        </authorList>
    </citation>
    <scope>NUCLEOTIDE SEQUENCE [LARGE SCALE GENOMIC DNA]</scope>
    <source>
        <strain evidence="2 3">HHB14362 ss-1</strain>
    </source>
</reference>
<dbReference type="InterPro" id="IPR018465">
    <property type="entry name" value="Scm3/HJURP"/>
</dbReference>
<dbReference type="OrthoDB" id="2420608at2759"/>
<accession>A0A165NCT5</accession>
<sequence>MNPNASPFKEPPRPQEWRRGYPLITPSASPPVSRSFSLADRLASRAPTSTTGTATPPPTRRTNRTATPAGSRDSNFDFHLARKASAMRVWDVWSQLEERYTRRIDEDDIIDLRLNSVIKDRGILRGLSQQYDIGTFAEADANDAASEGAGGQTEGEDD</sequence>
<dbReference type="AlphaFoldDB" id="A0A165NCT5"/>
<protein>
    <submittedName>
        <fullName evidence="2">Uncharacterized protein</fullName>
    </submittedName>
</protein>
<dbReference type="Proteomes" id="UP000076761">
    <property type="component" value="Unassembled WGS sequence"/>
</dbReference>
<keyword evidence="3" id="KW-1185">Reference proteome</keyword>
<dbReference type="GO" id="GO:0042393">
    <property type="term" value="F:histone binding"/>
    <property type="evidence" value="ECO:0007669"/>
    <property type="project" value="InterPro"/>
</dbReference>
<feature type="compositionally biased region" description="Basic and acidic residues" evidence="1">
    <location>
        <begin position="10"/>
        <end position="19"/>
    </location>
</feature>
<evidence type="ECO:0000256" key="1">
    <source>
        <dbReference type="SAM" id="MobiDB-lite"/>
    </source>
</evidence>
<proteinExistence type="predicted"/>
<dbReference type="InParanoid" id="A0A165NCT5"/>
<feature type="region of interest" description="Disordered" evidence="1">
    <location>
        <begin position="138"/>
        <end position="158"/>
    </location>
</feature>
<dbReference type="GO" id="GO:0005634">
    <property type="term" value="C:nucleus"/>
    <property type="evidence" value="ECO:0007669"/>
    <property type="project" value="InterPro"/>
</dbReference>
<evidence type="ECO:0000313" key="2">
    <source>
        <dbReference type="EMBL" id="KZT19474.1"/>
    </source>
</evidence>
<feature type="non-terminal residue" evidence="2">
    <location>
        <position position="158"/>
    </location>
</feature>
<name>A0A165NCT5_9AGAM</name>